<name>A0A0L6VI33_9BASI</name>
<proteinExistence type="predicted"/>
<keyword evidence="2" id="KW-1185">Reference proteome</keyword>
<feature type="non-terminal residue" evidence="1">
    <location>
        <position position="93"/>
    </location>
</feature>
<accession>A0A0L6VI33</accession>
<sequence length="93" mass="10363">MSWPCFLNLLHFIEPDLIFYNQSQNPQQDVSIQLDVATCRLGYNGNGAAVLRLKNLFQFGYGTINLRTSRTLSMQAEGFPGCIGFVDGTTITL</sequence>
<protein>
    <submittedName>
        <fullName evidence="1">Uncharacterized protein</fullName>
    </submittedName>
</protein>
<dbReference type="EMBL" id="LAVV01006159">
    <property type="protein sequence ID" value="KNZ60436.1"/>
    <property type="molecule type" value="Genomic_DNA"/>
</dbReference>
<dbReference type="VEuPathDB" id="FungiDB:VP01_15545g1"/>
<gene>
    <name evidence="1" type="ORF">VP01_15545g1</name>
</gene>
<reference evidence="1 2" key="1">
    <citation type="submission" date="2015-08" db="EMBL/GenBank/DDBJ databases">
        <title>Next Generation Sequencing and Analysis of the Genome of Puccinia sorghi L Schw, the Causal Agent of Maize Common Rust.</title>
        <authorList>
            <person name="Rochi L."/>
            <person name="Burguener G."/>
            <person name="Darino M."/>
            <person name="Turjanski A."/>
            <person name="Kreff E."/>
            <person name="Dieguez M.J."/>
            <person name="Sacco F."/>
        </authorList>
    </citation>
    <scope>NUCLEOTIDE SEQUENCE [LARGE SCALE GENOMIC DNA]</scope>
    <source>
        <strain evidence="1 2">RO10H11247</strain>
    </source>
</reference>
<dbReference type="OrthoDB" id="3246760at2759"/>
<dbReference type="Proteomes" id="UP000037035">
    <property type="component" value="Unassembled WGS sequence"/>
</dbReference>
<comment type="caution">
    <text evidence="1">The sequence shown here is derived from an EMBL/GenBank/DDBJ whole genome shotgun (WGS) entry which is preliminary data.</text>
</comment>
<organism evidence="1 2">
    <name type="scientific">Puccinia sorghi</name>
    <dbReference type="NCBI Taxonomy" id="27349"/>
    <lineage>
        <taxon>Eukaryota</taxon>
        <taxon>Fungi</taxon>
        <taxon>Dikarya</taxon>
        <taxon>Basidiomycota</taxon>
        <taxon>Pucciniomycotina</taxon>
        <taxon>Pucciniomycetes</taxon>
        <taxon>Pucciniales</taxon>
        <taxon>Pucciniaceae</taxon>
        <taxon>Puccinia</taxon>
    </lineage>
</organism>
<evidence type="ECO:0000313" key="1">
    <source>
        <dbReference type="EMBL" id="KNZ60436.1"/>
    </source>
</evidence>
<dbReference type="AlphaFoldDB" id="A0A0L6VI33"/>
<evidence type="ECO:0000313" key="2">
    <source>
        <dbReference type="Proteomes" id="UP000037035"/>
    </source>
</evidence>